<dbReference type="GO" id="GO:0005524">
    <property type="term" value="F:ATP binding"/>
    <property type="evidence" value="ECO:0007669"/>
    <property type="project" value="UniProtKB-KW"/>
</dbReference>
<reference evidence="11" key="1">
    <citation type="submission" date="2020-08" db="EMBL/GenBank/DDBJ databases">
        <authorList>
            <person name="Hu Y."/>
            <person name="Nguyen S.V."/>
            <person name="Li F."/>
            <person name="Fanning S."/>
        </authorList>
    </citation>
    <scope>NUCLEOTIDE SEQUENCE</scope>
    <source>
        <strain evidence="11">SYSU D8009</strain>
    </source>
</reference>
<dbReference type="InterPro" id="IPR017871">
    <property type="entry name" value="ABC_transporter-like_CS"/>
</dbReference>
<feature type="transmembrane region" description="Helical" evidence="8">
    <location>
        <begin position="296"/>
        <end position="317"/>
    </location>
</feature>
<evidence type="ECO:0000256" key="1">
    <source>
        <dbReference type="ARBA" id="ARBA00004651"/>
    </source>
</evidence>
<dbReference type="InterPro" id="IPR011527">
    <property type="entry name" value="ABC1_TM_dom"/>
</dbReference>
<keyword evidence="6 8" id="KW-0472">Membrane</keyword>
<evidence type="ECO:0000256" key="4">
    <source>
        <dbReference type="ARBA" id="ARBA00022840"/>
    </source>
</evidence>
<evidence type="ECO:0000259" key="9">
    <source>
        <dbReference type="PROSITE" id="PS50893"/>
    </source>
</evidence>
<dbReference type="AlphaFoldDB" id="A0A9X0R0W6"/>
<dbReference type="PROSITE" id="PS50929">
    <property type="entry name" value="ABC_TM1F"/>
    <property type="match status" value="1"/>
</dbReference>
<proteinExistence type="predicted"/>
<dbReference type="SUPFAM" id="SSF90123">
    <property type="entry name" value="ABC transporter transmembrane region"/>
    <property type="match status" value="1"/>
</dbReference>
<keyword evidence="2 8" id="KW-0812">Transmembrane</keyword>
<sequence length="590" mass="63463">MNRPPDNSGKADARGGEGRATDRPRAEPARRLAQLRPSEFGMTPFTLLLLLLLTLGHTCGQLAFVLFLKHLSDGVIESGNTATLTGLTLLFVAAMIAAAIYGHLRSAMLGAAAERFGLRLRMEAMQAAIRNAVRTDVSAAVAILRDIATVQRFFSSRTPAALLDVIGAVAAVAVLFYLDVWLGIIVVTGIVISSLLGLVMLRATRPIMAESKRRLDNTSAELGGQFLHPDMVRGIGLLPATLLRWHGKYANALDSMDASRRRSDALQELESFISSLTLMACSIRCFWLVVDHTATVGLLLATMLLVSMATGPFSGLFSSWESWGNSVQAWRRLREAMRQDGAPEVHPPEPEAATGLLIEGLGFWPEGRPKPILTGINLRVAPGTMMTVQGPNGVGKSTLLRLVLGLMPPTTGRVLLDGQDTWHCDRAELGARIGYLPQDVQLLEGDVFRNIGRGPDAAPDDVVAAARAAGAHEMIGRLPLGYQTPAGGTSGISAGQRRLIGLARALYRDPALVVMDEPEVGLDGHSRSMMRRAVEAAKARGAVVLVVTHEPRTWNDVTDLRLLLERDGTWQVRPAEQDADIMGGSLATVD</sequence>
<dbReference type="PROSITE" id="PS50893">
    <property type="entry name" value="ABC_TRANSPORTER_2"/>
    <property type="match status" value="1"/>
</dbReference>
<comment type="caution">
    <text evidence="11">The sequence shown here is derived from an EMBL/GenBank/DDBJ whole genome shotgun (WGS) entry which is preliminary data.</text>
</comment>
<keyword evidence="4 11" id="KW-0067">ATP-binding</keyword>
<accession>A0A9X0R0W6</accession>
<feature type="region of interest" description="Disordered" evidence="7">
    <location>
        <begin position="1"/>
        <end position="29"/>
    </location>
</feature>
<dbReference type="SUPFAM" id="SSF52540">
    <property type="entry name" value="P-loop containing nucleoside triphosphate hydrolases"/>
    <property type="match status" value="1"/>
</dbReference>
<evidence type="ECO:0000313" key="12">
    <source>
        <dbReference type="Proteomes" id="UP000600101"/>
    </source>
</evidence>
<feature type="transmembrane region" description="Helical" evidence="8">
    <location>
        <begin position="184"/>
        <end position="204"/>
    </location>
</feature>
<evidence type="ECO:0000256" key="8">
    <source>
        <dbReference type="SAM" id="Phobius"/>
    </source>
</evidence>
<dbReference type="PANTHER" id="PTHR24221">
    <property type="entry name" value="ATP-BINDING CASSETTE SUB-FAMILY B"/>
    <property type="match status" value="1"/>
</dbReference>
<evidence type="ECO:0000256" key="3">
    <source>
        <dbReference type="ARBA" id="ARBA00022741"/>
    </source>
</evidence>
<dbReference type="Pfam" id="PF00005">
    <property type="entry name" value="ABC_tran"/>
    <property type="match status" value="1"/>
</dbReference>
<dbReference type="Gene3D" id="3.40.50.300">
    <property type="entry name" value="P-loop containing nucleotide triphosphate hydrolases"/>
    <property type="match status" value="1"/>
</dbReference>
<keyword evidence="12" id="KW-1185">Reference proteome</keyword>
<evidence type="ECO:0000313" key="11">
    <source>
        <dbReference type="EMBL" id="MBC4017491.1"/>
    </source>
</evidence>
<dbReference type="InterPro" id="IPR027417">
    <property type="entry name" value="P-loop_NTPase"/>
</dbReference>
<evidence type="ECO:0000259" key="10">
    <source>
        <dbReference type="PROSITE" id="PS50929"/>
    </source>
</evidence>
<dbReference type="EMBL" id="JACOMF010000029">
    <property type="protein sequence ID" value="MBC4017491.1"/>
    <property type="molecule type" value="Genomic_DNA"/>
</dbReference>
<dbReference type="InterPro" id="IPR003593">
    <property type="entry name" value="AAA+_ATPase"/>
</dbReference>
<dbReference type="GO" id="GO:0140359">
    <property type="term" value="F:ABC-type transporter activity"/>
    <property type="evidence" value="ECO:0007669"/>
    <property type="project" value="InterPro"/>
</dbReference>
<dbReference type="PANTHER" id="PTHR24221:SF654">
    <property type="entry name" value="ATP-BINDING CASSETTE SUB-FAMILY B MEMBER 6"/>
    <property type="match status" value="1"/>
</dbReference>
<name>A0A9X0R0W6_9PROT</name>
<dbReference type="SMART" id="SM00382">
    <property type="entry name" value="AAA"/>
    <property type="match status" value="1"/>
</dbReference>
<dbReference type="Gene3D" id="1.20.1560.10">
    <property type="entry name" value="ABC transporter type 1, transmembrane domain"/>
    <property type="match status" value="1"/>
</dbReference>
<feature type="domain" description="ABC transporter" evidence="9">
    <location>
        <begin position="356"/>
        <end position="590"/>
    </location>
</feature>
<feature type="transmembrane region" description="Helical" evidence="8">
    <location>
        <begin position="160"/>
        <end position="178"/>
    </location>
</feature>
<dbReference type="InterPro" id="IPR003439">
    <property type="entry name" value="ABC_transporter-like_ATP-bd"/>
</dbReference>
<dbReference type="RefSeq" id="WP_186772250.1">
    <property type="nucleotide sequence ID" value="NZ_JACOMF010000029.1"/>
</dbReference>
<feature type="compositionally biased region" description="Basic and acidic residues" evidence="7">
    <location>
        <begin position="9"/>
        <end position="29"/>
    </location>
</feature>
<evidence type="ECO:0000256" key="5">
    <source>
        <dbReference type="ARBA" id="ARBA00022989"/>
    </source>
</evidence>
<evidence type="ECO:0000256" key="6">
    <source>
        <dbReference type="ARBA" id="ARBA00023136"/>
    </source>
</evidence>
<feature type="transmembrane region" description="Helical" evidence="8">
    <location>
        <begin position="45"/>
        <end position="68"/>
    </location>
</feature>
<keyword evidence="3" id="KW-0547">Nucleotide-binding</keyword>
<feature type="domain" description="ABC transmembrane type-1" evidence="10">
    <location>
        <begin position="48"/>
        <end position="325"/>
    </location>
</feature>
<dbReference type="GO" id="GO:0034040">
    <property type="term" value="F:ATPase-coupled lipid transmembrane transporter activity"/>
    <property type="evidence" value="ECO:0007669"/>
    <property type="project" value="TreeGrafter"/>
</dbReference>
<keyword evidence="5 8" id="KW-1133">Transmembrane helix</keyword>
<dbReference type="InterPro" id="IPR036640">
    <property type="entry name" value="ABC1_TM_sf"/>
</dbReference>
<dbReference type="Proteomes" id="UP000600101">
    <property type="component" value="Unassembled WGS sequence"/>
</dbReference>
<dbReference type="InterPro" id="IPR039421">
    <property type="entry name" value="Type_1_exporter"/>
</dbReference>
<organism evidence="11 12">
    <name type="scientific">Siccirubricoccus deserti</name>
    <dbReference type="NCBI Taxonomy" id="2013562"/>
    <lineage>
        <taxon>Bacteria</taxon>
        <taxon>Pseudomonadati</taxon>
        <taxon>Pseudomonadota</taxon>
        <taxon>Alphaproteobacteria</taxon>
        <taxon>Acetobacterales</taxon>
        <taxon>Roseomonadaceae</taxon>
        <taxon>Siccirubricoccus</taxon>
    </lineage>
</organism>
<dbReference type="Pfam" id="PF00664">
    <property type="entry name" value="ABC_membrane"/>
    <property type="match status" value="1"/>
</dbReference>
<dbReference type="GO" id="GO:0005886">
    <property type="term" value="C:plasma membrane"/>
    <property type="evidence" value="ECO:0007669"/>
    <property type="project" value="UniProtKB-SubCell"/>
</dbReference>
<comment type="subcellular location">
    <subcellularLocation>
        <location evidence="1">Cell membrane</location>
        <topology evidence="1">Multi-pass membrane protein</topology>
    </subcellularLocation>
</comment>
<feature type="transmembrane region" description="Helical" evidence="8">
    <location>
        <begin position="80"/>
        <end position="101"/>
    </location>
</feature>
<protein>
    <submittedName>
        <fullName evidence="11">ATP-binding cassette domain-containing protein</fullName>
    </submittedName>
</protein>
<dbReference type="GO" id="GO:0016887">
    <property type="term" value="F:ATP hydrolysis activity"/>
    <property type="evidence" value="ECO:0007669"/>
    <property type="project" value="InterPro"/>
</dbReference>
<dbReference type="PROSITE" id="PS00211">
    <property type="entry name" value="ABC_TRANSPORTER_1"/>
    <property type="match status" value="1"/>
</dbReference>
<evidence type="ECO:0000256" key="7">
    <source>
        <dbReference type="SAM" id="MobiDB-lite"/>
    </source>
</evidence>
<gene>
    <name evidence="11" type="ORF">H7965_19465</name>
</gene>
<evidence type="ECO:0000256" key="2">
    <source>
        <dbReference type="ARBA" id="ARBA00022692"/>
    </source>
</evidence>